<protein>
    <recommendedName>
        <fullName evidence="7">AP2/ERF domain-containing protein</fullName>
    </recommendedName>
</protein>
<evidence type="ECO:0000256" key="1">
    <source>
        <dbReference type="ARBA" id="ARBA00004123"/>
    </source>
</evidence>
<dbReference type="InterPro" id="IPR016177">
    <property type="entry name" value="DNA-bd_dom_sf"/>
</dbReference>
<dbReference type="Gramene" id="TraesSYM6D03G03715780.1">
    <property type="protein sequence ID" value="TraesSYM6D03G03715780.1.CDS1"/>
    <property type="gene ID" value="TraesSYM6D03G03715780"/>
</dbReference>
<dbReference type="Gramene" id="TraesSTA6D03G03761050.1">
    <property type="protein sequence ID" value="TraesSTA6D03G03761050.1.CDS1"/>
    <property type="gene ID" value="TraesSTA6D03G03761050"/>
</dbReference>
<dbReference type="OrthoDB" id="10385231at2759"/>
<dbReference type="InterPro" id="IPR036955">
    <property type="entry name" value="AP2/ERF_dom_sf"/>
</dbReference>
<dbReference type="Gramene" id="TraesJAG6D03G03750730.1">
    <property type="protein sequence ID" value="TraesJAG6D03G03750730.1.CDS1"/>
    <property type="gene ID" value="TraesJAG6D03G03750730"/>
</dbReference>
<dbReference type="GO" id="GO:0003677">
    <property type="term" value="F:DNA binding"/>
    <property type="evidence" value="ECO:0007669"/>
    <property type="project" value="UniProtKB-KW"/>
</dbReference>
<evidence type="ECO:0000256" key="3">
    <source>
        <dbReference type="ARBA" id="ARBA00023125"/>
    </source>
</evidence>
<keyword evidence="3" id="KW-0238">DNA-binding</keyword>
<dbReference type="InterPro" id="IPR001471">
    <property type="entry name" value="AP2/ERF_dom"/>
</dbReference>
<feature type="region of interest" description="Disordered" evidence="6">
    <location>
        <begin position="180"/>
        <end position="220"/>
    </location>
</feature>
<organism evidence="8">
    <name type="scientific">Triticum aestivum</name>
    <name type="common">Wheat</name>
    <dbReference type="NCBI Taxonomy" id="4565"/>
    <lineage>
        <taxon>Eukaryota</taxon>
        <taxon>Viridiplantae</taxon>
        <taxon>Streptophyta</taxon>
        <taxon>Embryophyta</taxon>
        <taxon>Tracheophyta</taxon>
        <taxon>Spermatophyta</taxon>
        <taxon>Magnoliopsida</taxon>
        <taxon>Liliopsida</taxon>
        <taxon>Poales</taxon>
        <taxon>Poaceae</taxon>
        <taxon>BOP clade</taxon>
        <taxon>Pooideae</taxon>
        <taxon>Triticodae</taxon>
        <taxon>Triticeae</taxon>
        <taxon>Triticinae</taxon>
        <taxon>Triticum</taxon>
    </lineage>
</organism>
<dbReference type="Gramene" id="TraesKAR6D01G0309010.1">
    <property type="protein sequence ID" value="cds.TraesKAR6D01G0309010.1"/>
    <property type="gene ID" value="TraesKAR6D01G0309010"/>
</dbReference>
<keyword evidence="9" id="KW-1185">Reference proteome</keyword>
<reference evidence="8" key="1">
    <citation type="submission" date="2018-08" db="EMBL/GenBank/DDBJ databases">
        <authorList>
            <person name="Rossello M."/>
        </authorList>
    </citation>
    <scope>NUCLEOTIDE SEQUENCE [LARGE SCALE GENOMIC DNA]</scope>
    <source>
        <strain evidence="8">cv. Chinese Spring</strain>
    </source>
</reference>
<dbReference type="PROSITE" id="PS51032">
    <property type="entry name" value="AP2_ERF"/>
    <property type="match status" value="1"/>
</dbReference>
<dbReference type="SUPFAM" id="SSF54171">
    <property type="entry name" value="DNA-binding domain"/>
    <property type="match status" value="1"/>
</dbReference>
<keyword evidence="5" id="KW-0539">Nucleus</keyword>
<feature type="compositionally biased region" description="Polar residues" evidence="6">
    <location>
        <begin position="211"/>
        <end position="220"/>
    </location>
</feature>
<dbReference type="Gene3D" id="3.30.730.10">
    <property type="entry name" value="AP2/ERF domain"/>
    <property type="match status" value="1"/>
</dbReference>
<keyword evidence="2" id="KW-0805">Transcription regulation</keyword>
<dbReference type="SMART" id="SM00380">
    <property type="entry name" value="AP2"/>
    <property type="match status" value="1"/>
</dbReference>
<dbReference type="PANTHER" id="PTHR31190">
    <property type="entry name" value="DNA-BINDING DOMAIN"/>
    <property type="match status" value="1"/>
</dbReference>
<evidence type="ECO:0000256" key="6">
    <source>
        <dbReference type="SAM" id="MobiDB-lite"/>
    </source>
</evidence>
<dbReference type="GO" id="GO:0005634">
    <property type="term" value="C:nucleus"/>
    <property type="evidence" value="ECO:0007669"/>
    <property type="project" value="UniProtKB-SubCell"/>
</dbReference>
<dbReference type="Gramene" id="TraesCS6D02G298800.1">
    <property type="protein sequence ID" value="TraesCS6D02G298800.1.cds1"/>
    <property type="gene ID" value="TraesCS6D02G298800"/>
</dbReference>
<dbReference type="Gramene" id="TraesLDM6D03G03771730.1">
    <property type="protein sequence ID" value="TraesLDM6D03G03771730.1.CDS1"/>
    <property type="gene ID" value="TraesLDM6D03G03771730"/>
</dbReference>
<dbReference type="Gramene" id="TraesNOR6D03G03808680.1">
    <property type="protein sequence ID" value="TraesNOR6D03G03808680.1.CDS1"/>
    <property type="gene ID" value="TraesNOR6D03G03808680"/>
</dbReference>
<gene>
    <name evidence="8" type="primary">LOC123141845</name>
</gene>
<keyword evidence="4" id="KW-0804">Transcription</keyword>
<dbReference type="PANTHER" id="PTHR31190:SF416">
    <property type="entry name" value="AP2_ERF DOMAIN-CONTAINING PROTEIN"/>
    <property type="match status" value="1"/>
</dbReference>
<dbReference type="Gramene" id="TraesROB_scaffold_043646_01G000300.1">
    <property type="protein sequence ID" value="TraesROB_scaffold_043646_01G000300.1"/>
    <property type="gene ID" value="TraesROB_scaffold_043646_01G000300"/>
</dbReference>
<evidence type="ECO:0000256" key="4">
    <source>
        <dbReference type="ARBA" id="ARBA00023163"/>
    </source>
</evidence>
<sequence length="220" mass="23364">MVPRLERGGGGFQLPNAEQENSLFLRALISVVSADTDTVVPTLHLEPSTPPFAATPAVGMRAAAAGCARCGVGVDGCLGCDFAAEAMAGSSSEGEGYSAASFVKDGGVGKITRRRRGRKFRGVRRRPWGTWAAELRDSHRAVHKWLGTFDTAVEAARAYDAAALEFHGHHARLNFPTTDAPSWASTSTSGSSTTLPHQQHLPESIHENCRSKASSSAYMP</sequence>
<feature type="domain" description="AP2/ERF" evidence="7">
    <location>
        <begin position="119"/>
        <end position="176"/>
    </location>
</feature>
<evidence type="ECO:0000313" key="9">
    <source>
        <dbReference type="Proteomes" id="UP000019116"/>
    </source>
</evidence>
<dbReference type="GO" id="GO:0009873">
    <property type="term" value="P:ethylene-activated signaling pathway"/>
    <property type="evidence" value="ECO:0007669"/>
    <property type="project" value="InterPro"/>
</dbReference>
<dbReference type="Gramene" id="TraesJUL6D03G03800950.1">
    <property type="protein sequence ID" value="TraesJUL6D03G03800950.1.CDS1"/>
    <property type="gene ID" value="TraesJUL6D03G03800950"/>
</dbReference>
<dbReference type="Gramene" id="TraesCLE_scaffold_109605_01G000200.1">
    <property type="protein sequence ID" value="TraesCLE_scaffold_109605_01G000200.1"/>
    <property type="gene ID" value="TraesCLE_scaffold_109605_01G000200"/>
</dbReference>
<evidence type="ECO:0000256" key="2">
    <source>
        <dbReference type="ARBA" id="ARBA00023015"/>
    </source>
</evidence>
<dbReference type="OMA" id="REHEIWD"/>
<evidence type="ECO:0000259" key="7">
    <source>
        <dbReference type="PROSITE" id="PS51032"/>
    </source>
</evidence>
<dbReference type="GO" id="GO:0003700">
    <property type="term" value="F:DNA-binding transcription factor activity"/>
    <property type="evidence" value="ECO:0007669"/>
    <property type="project" value="InterPro"/>
</dbReference>
<dbReference type="Gramene" id="TraesARI6D03G03732360.1">
    <property type="protein sequence ID" value="TraesARI6D03G03732360.1.CDS1"/>
    <property type="gene ID" value="TraesARI6D03G03732360"/>
</dbReference>
<dbReference type="STRING" id="4565.A0A3B6QLJ9"/>
<dbReference type="Gramene" id="TraesPARA_EIv1.0_2144420.1">
    <property type="protein sequence ID" value="TraesPARA_EIv1.0_2144420.1.CDS1"/>
    <property type="gene ID" value="TraesPARA_EIv1.0_2144420"/>
</dbReference>
<dbReference type="FunFam" id="3.30.730.10:FF:000001">
    <property type="entry name" value="Ethylene-responsive transcription factor 2"/>
    <property type="match status" value="1"/>
</dbReference>
<dbReference type="EnsemblPlants" id="TraesCS6D02G298800.1">
    <property type="protein sequence ID" value="TraesCS6D02G298800.1.cds1"/>
    <property type="gene ID" value="TraesCS6D02G298800"/>
</dbReference>
<reference evidence="8" key="2">
    <citation type="submission" date="2018-10" db="UniProtKB">
        <authorList>
            <consortium name="EnsemblPlants"/>
        </authorList>
    </citation>
    <scope>IDENTIFICATION</scope>
</reference>
<evidence type="ECO:0000313" key="8">
    <source>
        <dbReference type="EnsemblPlants" id="TraesCS6D02G298800.1.cds1"/>
    </source>
</evidence>
<proteinExistence type="predicted"/>
<dbReference type="Gramene" id="TraesCAD_scaffold_014471_01G000300.1">
    <property type="protein sequence ID" value="TraesCAD_scaffold_014471_01G000300.1"/>
    <property type="gene ID" value="TraesCAD_scaffold_014471_01G000300"/>
</dbReference>
<comment type="subcellular location">
    <subcellularLocation>
        <location evidence="1">Nucleus</location>
    </subcellularLocation>
</comment>
<dbReference type="PRINTS" id="PR00367">
    <property type="entry name" value="ETHRSPELEMNT"/>
</dbReference>
<dbReference type="Gramene" id="TraesLAC6D03G03718420.1">
    <property type="protein sequence ID" value="TraesLAC6D03G03718420.1.CDS1"/>
    <property type="gene ID" value="TraesLAC6D03G03718420"/>
</dbReference>
<accession>A0A3B6QLJ9</accession>
<dbReference type="Pfam" id="PF00847">
    <property type="entry name" value="AP2"/>
    <property type="match status" value="1"/>
</dbReference>
<evidence type="ECO:0000256" key="5">
    <source>
        <dbReference type="ARBA" id="ARBA00023242"/>
    </source>
</evidence>
<name>A0A3B6QLJ9_WHEAT</name>
<dbReference type="Gramene" id="TraesRN6D0100739700.1">
    <property type="protein sequence ID" value="TraesRN6D0100739700.1"/>
    <property type="gene ID" value="TraesRN6D0100739700"/>
</dbReference>
<dbReference type="Gramene" id="TraesMAC6D03G03766060.1">
    <property type="protein sequence ID" value="TraesMAC6D03G03766060.1.CDS1"/>
    <property type="gene ID" value="TraesMAC6D03G03766060"/>
</dbReference>
<dbReference type="Gramene" id="TraesCS6D03G0701800.1">
    <property type="protein sequence ID" value="TraesCS6D03G0701800.1.CDS1"/>
    <property type="gene ID" value="TraesCS6D03G0701800"/>
</dbReference>
<dbReference type="InterPro" id="IPR044808">
    <property type="entry name" value="ERF_plant"/>
</dbReference>
<dbReference type="GeneID" id="123141845"/>
<dbReference type="RefSeq" id="XP_044416846.1">
    <property type="nucleotide sequence ID" value="XM_044560911.1"/>
</dbReference>
<feature type="compositionally biased region" description="Low complexity" evidence="6">
    <location>
        <begin position="185"/>
        <end position="194"/>
    </location>
</feature>
<dbReference type="Proteomes" id="UP000019116">
    <property type="component" value="Chromosome 6D"/>
</dbReference>
<dbReference type="AlphaFoldDB" id="A0A3B6QLJ9"/>
<dbReference type="SMR" id="A0A3B6QLJ9"/>